<proteinExistence type="predicted"/>
<sequence>MDLLDLCDIETWQAFEDAIYERSGLNPAVYNTEGIRIVQNPHWPNRLCPEIKATSKGQSFICATAHMNLANQARQSRQTVIEECDAGMVKLVTPIFVEDTFLGAVGGCGKVLDDGEVDTFLVNKITDIDEERVEALSADVTAISMESARQLADFIEKRVAEIVTDYVRRQQQ</sequence>
<feature type="domain" description="PocR" evidence="1">
    <location>
        <begin position="5"/>
        <end position="162"/>
    </location>
</feature>
<evidence type="ECO:0000259" key="1">
    <source>
        <dbReference type="Pfam" id="PF10114"/>
    </source>
</evidence>
<name>A0AA41R2U4_9BACT</name>
<dbReference type="Pfam" id="PF10114">
    <property type="entry name" value="PocR"/>
    <property type="match status" value="1"/>
</dbReference>
<dbReference type="EMBL" id="JALJRB010000010">
    <property type="protein sequence ID" value="MCJ8501114.1"/>
    <property type="molecule type" value="Genomic_DNA"/>
</dbReference>
<dbReference type="Proteomes" id="UP001165427">
    <property type="component" value="Unassembled WGS sequence"/>
</dbReference>
<dbReference type="RefSeq" id="WP_246907365.1">
    <property type="nucleotide sequence ID" value="NZ_JALJRB010000010.1"/>
</dbReference>
<reference evidence="2" key="1">
    <citation type="submission" date="2022-04" db="EMBL/GenBank/DDBJ databases">
        <title>Desulfatitalea alkaliphila sp. nov., a novel anaerobic sulfate-reducing bacterium isolated from terrestrial mud volcano, Taman Peninsula, Russia.</title>
        <authorList>
            <person name="Khomyakova M.A."/>
            <person name="Merkel A.Y."/>
            <person name="Slobodkin A.I."/>
        </authorList>
    </citation>
    <scope>NUCLEOTIDE SEQUENCE</scope>
    <source>
        <strain evidence="2">M08but</strain>
    </source>
</reference>
<evidence type="ECO:0000313" key="2">
    <source>
        <dbReference type="EMBL" id="MCJ8501114.1"/>
    </source>
</evidence>
<protein>
    <submittedName>
        <fullName evidence="2">PocR ligand-binding domain-containing protein</fullName>
    </submittedName>
</protein>
<keyword evidence="3" id="KW-1185">Reference proteome</keyword>
<accession>A0AA41R2U4</accession>
<dbReference type="InterPro" id="IPR018771">
    <property type="entry name" value="PocR_dom"/>
</dbReference>
<gene>
    <name evidence="2" type="ORF">MRX98_11070</name>
</gene>
<dbReference type="AlphaFoldDB" id="A0AA41R2U4"/>
<evidence type="ECO:0000313" key="3">
    <source>
        <dbReference type="Proteomes" id="UP001165427"/>
    </source>
</evidence>
<organism evidence="2 3">
    <name type="scientific">Desulfatitalea alkaliphila</name>
    <dbReference type="NCBI Taxonomy" id="2929485"/>
    <lineage>
        <taxon>Bacteria</taxon>
        <taxon>Pseudomonadati</taxon>
        <taxon>Thermodesulfobacteriota</taxon>
        <taxon>Desulfobacteria</taxon>
        <taxon>Desulfobacterales</taxon>
        <taxon>Desulfosarcinaceae</taxon>
        <taxon>Desulfatitalea</taxon>
    </lineage>
</organism>
<comment type="caution">
    <text evidence="2">The sequence shown here is derived from an EMBL/GenBank/DDBJ whole genome shotgun (WGS) entry which is preliminary data.</text>
</comment>